<evidence type="ECO:0000313" key="3">
    <source>
        <dbReference type="Proteomes" id="UP000198977"/>
    </source>
</evidence>
<name>A0A1I2HQF8_9RHOB</name>
<accession>A0A1I2HQF8</accession>
<dbReference type="InterPro" id="IPR027417">
    <property type="entry name" value="P-loop_NTPase"/>
</dbReference>
<evidence type="ECO:0000259" key="1">
    <source>
        <dbReference type="Pfam" id="PF05729"/>
    </source>
</evidence>
<dbReference type="AlphaFoldDB" id="A0A1I2HQF8"/>
<evidence type="ECO:0000313" key="2">
    <source>
        <dbReference type="EMBL" id="SFF31057.1"/>
    </source>
</evidence>
<dbReference type="InterPro" id="IPR007111">
    <property type="entry name" value="NACHT_NTPase"/>
</dbReference>
<protein>
    <submittedName>
        <fullName evidence="2">NACHT domain-containing protein</fullName>
    </submittedName>
</protein>
<reference evidence="2 3" key="1">
    <citation type="submission" date="2016-10" db="EMBL/GenBank/DDBJ databases">
        <authorList>
            <person name="de Groot N.N."/>
        </authorList>
    </citation>
    <scope>NUCLEOTIDE SEQUENCE [LARGE SCALE GENOMIC DNA]</scope>
    <source>
        <strain evidence="2 3">DSM 11443</strain>
    </source>
</reference>
<keyword evidence="3" id="KW-1185">Reference proteome</keyword>
<dbReference type="Proteomes" id="UP000198977">
    <property type="component" value="Unassembled WGS sequence"/>
</dbReference>
<gene>
    <name evidence="2" type="ORF">SAMN04488523_1651</name>
</gene>
<dbReference type="SUPFAM" id="SSF52540">
    <property type="entry name" value="P-loop containing nucleoside triphosphate hydrolases"/>
    <property type="match status" value="1"/>
</dbReference>
<dbReference type="OrthoDB" id="7908941at2"/>
<sequence>MTLSLIQFVALHNIASQDKTQLYSAGFHGILAVLEAIGPTGPNIPNVLSNLKSGFGALAGTTDDAPGNRAWVWAFKTLSCAASEVLRAERIKAPLSAKKDEAVQQFLSAAVQFDGAELESLTLLNPSLSTLFNKARAALGPMILKATTGMDLEVTTLDERFSRALRTGSNRTLCEDPEYFRTLEDGLTGLAGESARRDGHWARHAHWISHQFTDAPTFSPDEDEIIPLESVYLPSRCFWHDTIKIEDEDGEEKWQTYAHVADLHKTAVDWLSCDAQHDPLCVVTGGPGSGKSSFARAFAHEVIQGGTFRVLFIQLQHMTLSGSLHDDIVRYVDRRDTATGKHGSPGIAGNPFDWRKTDEKPVLMIFDGLDELSTKEEDGERNARELLLALKLLLSPLNADGTPIRAMVLGRNLACQGAMETANIPLNTMLNIAPIAEMTSATCSMSSKNVKEVKDPDSLMALDQRAEYWRKWATLKWFDRLC</sequence>
<dbReference type="RefSeq" id="WP_093925677.1">
    <property type="nucleotide sequence ID" value="NZ_FOMW01000065.1"/>
</dbReference>
<proteinExistence type="predicted"/>
<dbReference type="EMBL" id="FOMW01000065">
    <property type="protein sequence ID" value="SFF31057.1"/>
    <property type="molecule type" value="Genomic_DNA"/>
</dbReference>
<organism evidence="2 3">
    <name type="scientific">Sulfitobacter brevis</name>
    <dbReference type="NCBI Taxonomy" id="74348"/>
    <lineage>
        <taxon>Bacteria</taxon>
        <taxon>Pseudomonadati</taxon>
        <taxon>Pseudomonadota</taxon>
        <taxon>Alphaproteobacteria</taxon>
        <taxon>Rhodobacterales</taxon>
        <taxon>Roseobacteraceae</taxon>
        <taxon>Sulfitobacter</taxon>
    </lineage>
</organism>
<feature type="domain" description="NACHT" evidence="1">
    <location>
        <begin position="281"/>
        <end position="389"/>
    </location>
</feature>
<dbReference type="Gene3D" id="3.40.50.300">
    <property type="entry name" value="P-loop containing nucleotide triphosphate hydrolases"/>
    <property type="match status" value="1"/>
</dbReference>
<dbReference type="STRING" id="74348.SAMN04488523_1651"/>
<dbReference type="Pfam" id="PF05729">
    <property type="entry name" value="NACHT"/>
    <property type="match status" value="1"/>
</dbReference>